<protein>
    <recommendedName>
        <fullName evidence="8">Carboxylic ester hydrolase</fullName>
        <ecNumber evidence="8">3.1.1.-</ecNumber>
    </recommendedName>
</protein>
<comment type="caution">
    <text evidence="9">The sequence shown here is derived from an EMBL/GenBank/DDBJ whole genome shotgun (WGS) entry which is preliminary data.</text>
</comment>
<dbReference type="PANTHER" id="PTHR33938:SF2">
    <property type="entry name" value="CARBOXYLIC ESTER HYDROLASE"/>
    <property type="match status" value="1"/>
</dbReference>
<dbReference type="Pfam" id="PF07519">
    <property type="entry name" value="Tannase"/>
    <property type="match status" value="2"/>
</dbReference>
<dbReference type="InterPro" id="IPR029058">
    <property type="entry name" value="AB_hydrolase_fold"/>
</dbReference>
<evidence type="ECO:0000256" key="6">
    <source>
        <dbReference type="ARBA" id="ARBA00022837"/>
    </source>
</evidence>
<dbReference type="GO" id="GO:0030600">
    <property type="term" value="F:feruloyl esterase activity"/>
    <property type="evidence" value="ECO:0007669"/>
    <property type="project" value="UniProtKB-ARBA"/>
</dbReference>
<proteinExistence type="inferred from homology"/>
<dbReference type="SUPFAM" id="SSF53474">
    <property type="entry name" value="alpha/beta-Hydrolases"/>
    <property type="match status" value="1"/>
</dbReference>
<accession>A0AAJ0G249</accession>
<evidence type="ECO:0000256" key="2">
    <source>
        <dbReference type="ARBA" id="ARBA00022487"/>
    </source>
</evidence>
<gene>
    <name evidence="9" type="ORF">QQS21_001291</name>
</gene>
<keyword evidence="5 8" id="KW-0378">Hydrolase</keyword>
<keyword evidence="4" id="KW-0732">Signal</keyword>
<comment type="similarity">
    <text evidence="1 8">Belongs to the tannase family.</text>
</comment>
<name>A0AAJ0G249_9HYPO</name>
<evidence type="ECO:0000256" key="3">
    <source>
        <dbReference type="ARBA" id="ARBA00022723"/>
    </source>
</evidence>
<dbReference type="EMBL" id="JASWJB010000013">
    <property type="protein sequence ID" value="KAK2612674.1"/>
    <property type="molecule type" value="Genomic_DNA"/>
</dbReference>
<dbReference type="InterPro" id="IPR011118">
    <property type="entry name" value="Tannase/feruloyl_esterase"/>
</dbReference>
<keyword evidence="10" id="KW-1185">Reference proteome</keyword>
<reference evidence="9" key="1">
    <citation type="submission" date="2023-06" db="EMBL/GenBank/DDBJ databases">
        <title>Conoideocrella luteorostrata (Hypocreales: Clavicipitaceae), a potential biocontrol fungus for elongate hemlock scale in United States Christmas tree production areas.</title>
        <authorList>
            <person name="Barrett H."/>
            <person name="Lovett B."/>
            <person name="Macias A.M."/>
            <person name="Stajich J.E."/>
            <person name="Kasson M.T."/>
        </authorList>
    </citation>
    <scope>NUCLEOTIDE SEQUENCE</scope>
    <source>
        <strain evidence="9">ARSEF 14590</strain>
    </source>
</reference>
<sequence>MHGSVTAAKTIISAYYSGDIKFSYYASCSTGGRQGLKELQLHPETFNGVVVGAPAWWLTHLQTWTLKQGLSNLSNNCSSYIPAPLFSTIADEMLRQCDAQDGLRDQIIGDPFGCNFTFNRLLCQPSNNSTACLTAGQMKTAEKLYKPVLSANQTLLFPGLSLGSDAAALALKPSGLGVDLYRYWVFNDSNWDVTKFKIQDVALADHINPGNAVADNFDLSPFKQRGGKLIHYHGLADPLIPAGSSQHFFEQVQRTMALNGTQLGDFYRFFHVPGMSHCMGSTVAPWYIGGGTQFVPGVTHSIPESMDRQHDVIMAIMAWVEKGEAPDQIIATKFRNDTGPAGIESQRPICPYPQKAHFDGQGDPKSPCSWKCAS</sequence>
<keyword evidence="7" id="KW-1015">Disulfide bond</keyword>
<dbReference type="Proteomes" id="UP001251528">
    <property type="component" value="Unassembled WGS sequence"/>
</dbReference>
<evidence type="ECO:0000313" key="9">
    <source>
        <dbReference type="EMBL" id="KAK2612674.1"/>
    </source>
</evidence>
<evidence type="ECO:0000256" key="8">
    <source>
        <dbReference type="RuleBase" id="RU361238"/>
    </source>
</evidence>
<dbReference type="AlphaFoldDB" id="A0AAJ0G249"/>
<dbReference type="PANTHER" id="PTHR33938">
    <property type="entry name" value="FERULOYL ESTERASE B-RELATED"/>
    <property type="match status" value="1"/>
</dbReference>
<keyword evidence="2" id="KW-0719">Serine esterase</keyword>
<keyword evidence="3" id="KW-0479">Metal-binding</keyword>
<evidence type="ECO:0000256" key="1">
    <source>
        <dbReference type="ARBA" id="ARBA00006249"/>
    </source>
</evidence>
<dbReference type="EC" id="3.1.1.-" evidence="8"/>
<organism evidence="9 10">
    <name type="scientific">Conoideocrella luteorostrata</name>
    <dbReference type="NCBI Taxonomy" id="1105319"/>
    <lineage>
        <taxon>Eukaryota</taxon>
        <taxon>Fungi</taxon>
        <taxon>Dikarya</taxon>
        <taxon>Ascomycota</taxon>
        <taxon>Pezizomycotina</taxon>
        <taxon>Sordariomycetes</taxon>
        <taxon>Hypocreomycetidae</taxon>
        <taxon>Hypocreales</taxon>
        <taxon>Clavicipitaceae</taxon>
        <taxon>Conoideocrella</taxon>
    </lineage>
</organism>
<keyword evidence="6" id="KW-0106">Calcium</keyword>
<evidence type="ECO:0000256" key="5">
    <source>
        <dbReference type="ARBA" id="ARBA00022801"/>
    </source>
</evidence>
<evidence type="ECO:0000256" key="4">
    <source>
        <dbReference type="ARBA" id="ARBA00022729"/>
    </source>
</evidence>
<dbReference type="GO" id="GO:0046872">
    <property type="term" value="F:metal ion binding"/>
    <property type="evidence" value="ECO:0007669"/>
    <property type="project" value="UniProtKB-KW"/>
</dbReference>
<evidence type="ECO:0000313" key="10">
    <source>
        <dbReference type="Proteomes" id="UP001251528"/>
    </source>
</evidence>
<evidence type="ECO:0000256" key="7">
    <source>
        <dbReference type="ARBA" id="ARBA00023157"/>
    </source>
</evidence>